<evidence type="ECO:0000313" key="2">
    <source>
        <dbReference type="EMBL" id="SEB21866.1"/>
    </source>
</evidence>
<evidence type="ECO:0000313" key="3">
    <source>
        <dbReference type="Proteomes" id="UP000198850"/>
    </source>
</evidence>
<dbReference type="AlphaFoldDB" id="A0A1H4HJT8"/>
<reference evidence="2 3" key="1">
    <citation type="submission" date="2016-10" db="EMBL/GenBank/DDBJ databases">
        <authorList>
            <person name="de Groot N.N."/>
        </authorList>
    </citation>
    <scope>NUCLEOTIDE SEQUENCE [LARGE SCALE GENOMIC DNA]</scope>
    <source>
        <strain evidence="2 3">DSM 19033</strain>
    </source>
</reference>
<accession>A0A1H4HJT8</accession>
<sequence length="202" mass="23214">MEQDELEEKVTMAEELILGLVKRMEVIENELPEFLKSFLEQYKETLANISSQIEKSNKRYDDQEISQQIDQVKDLVGTMPKVITVKNEHHHHFGAWSKNLIISVAACFLITASSFGTALYLNHENNRMSANDTKFRAIRQTAPKWGHWADTTYSRNPKAMKENTIKLEAEALEKAYAEEVARETAEEAKQAKKLLDSLKKKD</sequence>
<feature type="transmembrane region" description="Helical" evidence="1">
    <location>
        <begin position="100"/>
        <end position="121"/>
    </location>
</feature>
<dbReference type="EMBL" id="FNRA01000023">
    <property type="protein sequence ID" value="SEB21866.1"/>
    <property type="molecule type" value="Genomic_DNA"/>
</dbReference>
<keyword evidence="1" id="KW-0472">Membrane</keyword>
<evidence type="ECO:0000256" key="1">
    <source>
        <dbReference type="SAM" id="Phobius"/>
    </source>
</evidence>
<dbReference type="STRING" id="425514.SAMN05443550_1233"/>
<keyword evidence="1" id="KW-1133">Transmembrane helix</keyword>
<protein>
    <submittedName>
        <fullName evidence="2">Uncharacterized protein</fullName>
    </submittedName>
</protein>
<dbReference type="Proteomes" id="UP000198850">
    <property type="component" value="Unassembled WGS sequence"/>
</dbReference>
<dbReference type="RefSeq" id="WP_090560125.1">
    <property type="nucleotide sequence ID" value="NZ_FNRA01000023.1"/>
</dbReference>
<keyword evidence="1" id="KW-0812">Transmembrane</keyword>
<proteinExistence type="predicted"/>
<gene>
    <name evidence="2" type="ORF">SAMN05443550_1233</name>
</gene>
<name>A0A1H4HJT8_9SPHI</name>
<keyword evidence="3" id="KW-1185">Reference proteome</keyword>
<dbReference type="OrthoDB" id="793768at2"/>
<organism evidence="2 3">
    <name type="scientific">Pedobacter hartonius</name>
    <dbReference type="NCBI Taxonomy" id="425514"/>
    <lineage>
        <taxon>Bacteria</taxon>
        <taxon>Pseudomonadati</taxon>
        <taxon>Bacteroidota</taxon>
        <taxon>Sphingobacteriia</taxon>
        <taxon>Sphingobacteriales</taxon>
        <taxon>Sphingobacteriaceae</taxon>
        <taxon>Pedobacter</taxon>
    </lineage>
</organism>